<dbReference type="InterPro" id="IPR015897">
    <property type="entry name" value="CHK_kinase-like"/>
</dbReference>
<dbReference type="SUPFAM" id="SSF56112">
    <property type="entry name" value="Protein kinase-like (PK-like)"/>
    <property type="match status" value="1"/>
</dbReference>
<dbReference type="PANTHER" id="PTHR11012:SF6">
    <property type="entry name" value="CHK DOMAIN OV1-RELATED"/>
    <property type="match status" value="1"/>
</dbReference>
<dbReference type="AlphaFoldDB" id="A0A0K8WEF1"/>
<name>A0A0K8WEF1_BACLA</name>
<dbReference type="SMART" id="SM00587">
    <property type="entry name" value="CHK"/>
    <property type="match status" value="1"/>
</dbReference>
<dbReference type="EMBL" id="GDHF01002766">
    <property type="protein sequence ID" value="JAI49548.1"/>
    <property type="molecule type" value="Transcribed_RNA"/>
</dbReference>
<evidence type="ECO:0000259" key="2">
    <source>
        <dbReference type="SMART" id="SM00587"/>
    </source>
</evidence>
<dbReference type="PANTHER" id="PTHR11012">
    <property type="entry name" value="PROTEIN KINASE-LIKE DOMAIN-CONTAINING"/>
    <property type="match status" value="1"/>
</dbReference>
<reference evidence="3" key="1">
    <citation type="submission" date="2015-06" db="EMBL/GenBank/DDBJ databases">
        <authorList>
            <person name="Hoefler B.C."/>
            <person name="Straight P.D."/>
        </authorList>
    </citation>
    <scope>NUCLEOTIDE SEQUENCE</scope>
</reference>
<feature type="compositionally biased region" description="Polar residues" evidence="1">
    <location>
        <begin position="1"/>
        <end position="16"/>
    </location>
</feature>
<feature type="domain" description="CHK kinase-like" evidence="2">
    <location>
        <begin position="160"/>
        <end position="352"/>
    </location>
</feature>
<feature type="region of interest" description="Disordered" evidence="1">
    <location>
        <begin position="1"/>
        <end position="34"/>
    </location>
</feature>
<protein>
    <recommendedName>
        <fullName evidence="2">CHK kinase-like domain-containing protein</fullName>
    </recommendedName>
</protein>
<evidence type="ECO:0000313" key="3">
    <source>
        <dbReference type="EMBL" id="JAI49548.1"/>
    </source>
</evidence>
<feature type="compositionally biased region" description="Basic and acidic residues" evidence="1">
    <location>
        <begin position="18"/>
        <end position="27"/>
    </location>
</feature>
<dbReference type="InterPro" id="IPR004119">
    <property type="entry name" value="EcKL"/>
</dbReference>
<organism evidence="3">
    <name type="scientific">Bactrocera latifrons</name>
    <name type="common">Malaysian fruit fly</name>
    <name type="synonym">Chaetodacus latifrons</name>
    <dbReference type="NCBI Taxonomy" id="174628"/>
    <lineage>
        <taxon>Eukaryota</taxon>
        <taxon>Metazoa</taxon>
        <taxon>Ecdysozoa</taxon>
        <taxon>Arthropoda</taxon>
        <taxon>Hexapoda</taxon>
        <taxon>Insecta</taxon>
        <taxon>Pterygota</taxon>
        <taxon>Neoptera</taxon>
        <taxon>Endopterygota</taxon>
        <taxon>Diptera</taxon>
        <taxon>Brachycera</taxon>
        <taxon>Muscomorpha</taxon>
        <taxon>Tephritoidea</taxon>
        <taxon>Tephritidae</taxon>
        <taxon>Bactrocera</taxon>
        <taxon>Bactrocera</taxon>
    </lineage>
</organism>
<accession>A0A0K8WEF1</accession>
<dbReference type="OrthoDB" id="191037at2759"/>
<dbReference type="Gene3D" id="3.90.1200.10">
    <property type="match status" value="1"/>
</dbReference>
<dbReference type="Pfam" id="PF02958">
    <property type="entry name" value="EcKL"/>
    <property type="match status" value="1"/>
</dbReference>
<dbReference type="InterPro" id="IPR011009">
    <property type="entry name" value="Kinase-like_dom_sf"/>
</dbReference>
<evidence type="ECO:0000256" key="1">
    <source>
        <dbReference type="SAM" id="MobiDB-lite"/>
    </source>
</evidence>
<gene>
    <name evidence="3" type="ORF">c0_g3_i3</name>
</gene>
<proteinExistence type="predicted"/>
<sequence>MSTAAVENGKQQTNELKSAPDARKTEANEAPNPADQIPEWLKAELFEDLLQKNIPKFKCVKNFSVRPAQAAGENYATFMGLVNIDVELECGDSKQLSYMIKLPIETIQKLFAGHNIFDTERTMYSDVIPELEQMYDEVGVEVKFSPQYYDIETPSEFGVILMEDLRPRGFKNANRFQGFDTEHTKAALKKLAQWHAATAVRVQTKGKYPEIVTVGIYIEGLIDAMENMDKTAPNAFYDSVHLYEGSELYMESLERNRGNFYNDFRAIMKADPNEFNVLNHGDFWANNIMFQYDAFGKIKETYFVDFQCERYGSPVNDLYCLLISSICLDVKLKRFDYFIRYYHDNLIECLKLLKYPKQLPTLKDIHIALYKYGTWGLYELMGHMSIVLVDPSEAADINNLMGNTPEGEEFKKSMYTNERFRKHAEAILPWLYNRGVF</sequence>